<reference evidence="3" key="1">
    <citation type="journal article" date="2019" name="Int. J. Syst. Evol. Microbiol.">
        <title>The Global Catalogue of Microorganisms (GCM) 10K type strain sequencing project: providing services to taxonomists for standard genome sequencing and annotation.</title>
        <authorList>
            <consortium name="The Broad Institute Genomics Platform"/>
            <consortium name="The Broad Institute Genome Sequencing Center for Infectious Disease"/>
            <person name="Wu L."/>
            <person name="Ma J."/>
        </authorList>
    </citation>
    <scope>NUCLEOTIDE SEQUENCE [LARGE SCALE GENOMIC DNA]</scope>
    <source>
        <strain evidence="3">KCTC 52416</strain>
    </source>
</reference>
<evidence type="ECO:0000256" key="1">
    <source>
        <dbReference type="SAM" id="MobiDB-lite"/>
    </source>
</evidence>
<name>A0ABV7JK21_9SPHI</name>
<organism evidence="2 3">
    <name type="scientific">Parapedobacter deserti</name>
    <dbReference type="NCBI Taxonomy" id="1912957"/>
    <lineage>
        <taxon>Bacteria</taxon>
        <taxon>Pseudomonadati</taxon>
        <taxon>Bacteroidota</taxon>
        <taxon>Sphingobacteriia</taxon>
        <taxon>Sphingobacteriales</taxon>
        <taxon>Sphingobacteriaceae</taxon>
        <taxon>Parapedobacter</taxon>
    </lineage>
</organism>
<evidence type="ECO:0000313" key="3">
    <source>
        <dbReference type="Proteomes" id="UP001595526"/>
    </source>
</evidence>
<accession>A0ABV7JK21</accession>
<feature type="compositionally biased region" description="Polar residues" evidence="1">
    <location>
        <begin position="53"/>
        <end position="67"/>
    </location>
</feature>
<feature type="compositionally biased region" description="Basic and acidic residues" evidence="1">
    <location>
        <begin position="117"/>
        <end position="136"/>
    </location>
</feature>
<proteinExistence type="predicted"/>
<gene>
    <name evidence="2" type="ORF">ACFOET_06165</name>
</gene>
<feature type="region of interest" description="Disordered" evidence="1">
    <location>
        <begin position="100"/>
        <end position="136"/>
    </location>
</feature>
<dbReference type="Proteomes" id="UP001595526">
    <property type="component" value="Unassembled WGS sequence"/>
</dbReference>
<protein>
    <submittedName>
        <fullName evidence="2">Uncharacterized protein</fullName>
    </submittedName>
</protein>
<feature type="region of interest" description="Disordered" evidence="1">
    <location>
        <begin position="53"/>
        <end position="73"/>
    </location>
</feature>
<comment type="caution">
    <text evidence="2">The sequence shown here is derived from an EMBL/GenBank/DDBJ whole genome shotgun (WGS) entry which is preliminary data.</text>
</comment>
<sequence length="136" mass="15131">MERLLIALAITICPFAVVFGQKEREKGQTSVLRGDKAATLFWVLSDKSKDFTVDSTGNTKPVDTRFSTHPMPNAYRGDNCVSMPNVYLGDDCVPMPNVYGGPAGVPSPSDSIQQRNALKDYWRKKENEKPTVRPPR</sequence>
<evidence type="ECO:0000313" key="2">
    <source>
        <dbReference type="EMBL" id="MFC3197189.1"/>
    </source>
</evidence>
<dbReference type="RefSeq" id="WP_379020641.1">
    <property type="nucleotide sequence ID" value="NZ_JBHRTA010000016.1"/>
</dbReference>
<keyword evidence="3" id="KW-1185">Reference proteome</keyword>
<dbReference type="EMBL" id="JBHRTA010000016">
    <property type="protein sequence ID" value="MFC3197189.1"/>
    <property type="molecule type" value="Genomic_DNA"/>
</dbReference>